<dbReference type="RefSeq" id="WP_076958739.1">
    <property type="nucleotide sequence ID" value="NZ_MLCO01000188.1"/>
</dbReference>
<dbReference type="InterPro" id="IPR008920">
    <property type="entry name" value="TF_FadR/GntR_C"/>
</dbReference>
<dbReference type="Gene3D" id="1.20.120.530">
    <property type="entry name" value="GntR ligand-binding domain-like"/>
    <property type="match status" value="1"/>
</dbReference>
<dbReference type="GO" id="GO:0003677">
    <property type="term" value="F:DNA binding"/>
    <property type="evidence" value="ECO:0007669"/>
    <property type="project" value="UniProtKB-KW"/>
</dbReference>
<dbReference type="SMART" id="SM00895">
    <property type="entry name" value="FCD"/>
    <property type="match status" value="1"/>
</dbReference>
<dbReference type="InterPro" id="IPR036390">
    <property type="entry name" value="WH_DNA-bd_sf"/>
</dbReference>
<dbReference type="PROSITE" id="PS50949">
    <property type="entry name" value="HTH_GNTR"/>
    <property type="match status" value="1"/>
</dbReference>
<dbReference type="InterPro" id="IPR036388">
    <property type="entry name" value="WH-like_DNA-bd_sf"/>
</dbReference>
<comment type="caution">
    <text evidence="5">The sequence shown here is derived from an EMBL/GenBank/DDBJ whole genome shotgun (WGS) entry which is preliminary data.</text>
</comment>
<gene>
    <name evidence="5" type="ORF">BKE38_18205</name>
</gene>
<keyword evidence="6" id="KW-1185">Reference proteome</keyword>
<proteinExistence type="predicted"/>
<dbReference type="SUPFAM" id="SSF48008">
    <property type="entry name" value="GntR ligand-binding domain-like"/>
    <property type="match status" value="1"/>
</dbReference>
<keyword evidence="1" id="KW-0805">Transcription regulation</keyword>
<protein>
    <submittedName>
        <fullName evidence="5">GntR family transcriptional regulator</fullName>
    </submittedName>
</protein>
<dbReference type="EMBL" id="MLCO01000188">
    <property type="protein sequence ID" value="ONG50456.1"/>
    <property type="molecule type" value="Genomic_DNA"/>
</dbReference>
<accession>A0A1V2GZQ0</accession>
<keyword evidence="3" id="KW-0804">Transcription</keyword>
<name>A0A1V2GZQ0_9PROT</name>
<dbReference type="Pfam" id="PF07729">
    <property type="entry name" value="FCD"/>
    <property type="match status" value="1"/>
</dbReference>
<evidence type="ECO:0000313" key="5">
    <source>
        <dbReference type="EMBL" id="ONG50456.1"/>
    </source>
</evidence>
<dbReference type="Pfam" id="PF00392">
    <property type="entry name" value="GntR"/>
    <property type="match status" value="1"/>
</dbReference>
<dbReference type="GO" id="GO:0003700">
    <property type="term" value="F:DNA-binding transcription factor activity"/>
    <property type="evidence" value="ECO:0007669"/>
    <property type="project" value="InterPro"/>
</dbReference>
<evidence type="ECO:0000256" key="2">
    <source>
        <dbReference type="ARBA" id="ARBA00023125"/>
    </source>
</evidence>
<dbReference type="OrthoDB" id="9816161at2"/>
<keyword evidence="2" id="KW-0238">DNA-binding</keyword>
<dbReference type="Proteomes" id="UP000188879">
    <property type="component" value="Unassembled WGS sequence"/>
</dbReference>
<dbReference type="SUPFAM" id="SSF46785">
    <property type="entry name" value="Winged helix' DNA-binding domain"/>
    <property type="match status" value="1"/>
</dbReference>
<dbReference type="Gene3D" id="1.10.10.10">
    <property type="entry name" value="Winged helix-like DNA-binding domain superfamily/Winged helix DNA-binding domain"/>
    <property type="match status" value="1"/>
</dbReference>
<reference evidence="5 6" key="1">
    <citation type="submission" date="2016-10" db="EMBL/GenBank/DDBJ databases">
        <title>Draft Genome sequence of Roseomonas sp. strain M3.</title>
        <authorList>
            <person name="Subhash Y."/>
            <person name="Lee S."/>
        </authorList>
    </citation>
    <scope>NUCLEOTIDE SEQUENCE [LARGE SCALE GENOMIC DNA]</scope>
    <source>
        <strain evidence="5 6">M3</strain>
    </source>
</reference>
<evidence type="ECO:0000256" key="3">
    <source>
        <dbReference type="ARBA" id="ARBA00023163"/>
    </source>
</evidence>
<dbReference type="InterPro" id="IPR011711">
    <property type="entry name" value="GntR_C"/>
</dbReference>
<sequence>MPQAMRAEAPAPLPAAIAAALEEDIVFGRLHPRERLIEEELAERFAASRHNVRAALAVLEGMGLIERIPHRGALVKAYSLAEVEQLCALRDLLETQAAQQMPLPLPEAELAVLRGLQAGHDAAVAAGDARAAFRANLAFHRGFFARCGNAFLAEAIERLAQRAHAIRFAAFPDPAALARSREEHHAMLAALASGDRAGLTRLCGNHLAPSRQAYLRAQSAFLSA</sequence>
<dbReference type="PANTHER" id="PTHR43537:SF49">
    <property type="entry name" value="TRANSCRIPTIONAL REGULATORY PROTEIN"/>
    <property type="match status" value="1"/>
</dbReference>
<feature type="domain" description="HTH gntR-type" evidence="4">
    <location>
        <begin position="11"/>
        <end position="78"/>
    </location>
</feature>
<organism evidence="5 6">
    <name type="scientific">Teichococcus deserti</name>
    <dbReference type="NCBI Taxonomy" id="1817963"/>
    <lineage>
        <taxon>Bacteria</taxon>
        <taxon>Pseudomonadati</taxon>
        <taxon>Pseudomonadota</taxon>
        <taxon>Alphaproteobacteria</taxon>
        <taxon>Acetobacterales</taxon>
        <taxon>Roseomonadaceae</taxon>
        <taxon>Roseomonas</taxon>
    </lineage>
</organism>
<dbReference type="PANTHER" id="PTHR43537">
    <property type="entry name" value="TRANSCRIPTIONAL REGULATOR, GNTR FAMILY"/>
    <property type="match status" value="1"/>
</dbReference>
<dbReference type="SMART" id="SM00345">
    <property type="entry name" value="HTH_GNTR"/>
    <property type="match status" value="1"/>
</dbReference>
<evidence type="ECO:0000259" key="4">
    <source>
        <dbReference type="PROSITE" id="PS50949"/>
    </source>
</evidence>
<dbReference type="InterPro" id="IPR000524">
    <property type="entry name" value="Tscrpt_reg_HTH_GntR"/>
</dbReference>
<evidence type="ECO:0000256" key="1">
    <source>
        <dbReference type="ARBA" id="ARBA00023015"/>
    </source>
</evidence>
<dbReference type="AlphaFoldDB" id="A0A1V2GZQ0"/>
<evidence type="ECO:0000313" key="6">
    <source>
        <dbReference type="Proteomes" id="UP000188879"/>
    </source>
</evidence>